<protein>
    <submittedName>
        <fullName evidence="3">YaiO family outer membrane beta-barrel protein</fullName>
    </submittedName>
</protein>
<comment type="caution">
    <text evidence="3">The sequence shown here is derived from an EMBL/GenBank/DDBJ whole genome shotgun (WGS) entry which is preliminary data.</text>
</comment>
<dbReference type="AlphaFoldDB" id="A0A5Y1YFJ8"/>
<sequence length="259" mass="28630">MKKILTLPGLVLLAIPVAGMATESLSVGYDYTNYSADHGVKNIVFADLKHKLDHGAIVVGISQGNRDYGNGEDFDGTRGRASLWYDWTPVLSTRTGISLGTNSPVFVRRELLNDFNLKLVKNTVLTLGGRHAQYYNNTEVNAWSAGGAFYTGPLITTYRYTRYDTVGAGNSESHLLSIRLRDMQGNGYTQIFASTGTGAYTYDWTPETRNGKLHSLSLKRLQSFTEEVSLVMVFGKQWFDTPVKSYSGINGMLGIEWGI</sequence>
<dbReference type="Proteomes" id="UP000839735">
    <property type="component" value="Unassembled WGS sequence"/>
</dbReference>
<dbReference type="EMBL" id="AAIBIC010000055">
    <property type="protein sequence ID" value="ECC3917296.1"/>
    <property type="molecule type" value="Genomic_DNA"/>
</dbReference>
<evidence type="ECO:0000313" key="3">
    <source>
        <dbReference type="EMBL" id="ECC3917296.1"/>
    </source>
</evidence>
<evidence type="ECO:0000259" key="2">
    <source>
        <dbReference type="Pfam" id="PF19413"/>
    </source>
</evidence>
<feature type="signal peptide" evidence="1">
    <location>
        <begin position="1"/>
        <end position="20"/>
    </location>
</feature>
<dbReference type="NCBIfam" id="TIGR04390">
    <property type="entry name" value="OMP_YaiO_dom"/>
    <property type="match status" value="1"/>
</dbReference>
<feature type="domain" description="YaiO beta-barrel" evidence="2">
    <location>
        <begin position="23"/>
        <end position="203"/>
    </location>
</feature>
<gene>
    <name evidence="3" type="primary">yaiO</name>
    <name evidence="3" type="ORF">CTQ69_25755</name>
</gene>
<proteinExistence type="predicted"/>
<keyword evidence="1" id="KW-0732">Signal</keyword>
<feature type="chain" id="PRO_5024849166" evidence="1">
    <location>
        <begin position="21"/>
        <end position="259"/>
    </location>
</feature>
<dbReference type="Pfam" id="PF19413">
    <property type="entry name" value="YaiO"/>
    <property type="match status" value="1"/>
</dbReference>
<organism evidence="3">
    <name type="scientific">Salmonella diarizonae</name>
    <dbReference type="NCBI Taxonomy" id="59204"/>
    <lineage>
        <taxon>Bacteria</taxon>
        <taxon>Pseudomonadati</taxon>
        <taxon>Pseudomonadota</taxon>
        <taxon>Gammaproteobacteria</taxon>
        <taxon>Enterobacterales</taxon>
        <taxon>Enterobacteriaceae</taxon>
        <taxon>Salmonella</taxon>
    </lineage>
</organism>
<accession>A0A5Y1YFJ8</accession>
<dbReference type="InterPro" id="IPR030887">
    <property type="entry name" value="Beta-barrel_YaiO"/>
</dbReference>
<name>A0A5Y1YFJ8_SALDZ</name>
<reference evidence="3" key="1">
    <citation type="submission" date="2018-08" db="EMBL/GenBank/DDBJ databases">
        <authorList>
            <person name="Ashton P.M."/>
            <person name="Dallman T."/>
            <person name="Nair S."/>
            <person name="De Pinna E."/>
            <person name="Peters T."/>
            <person name="Grant K."/>
        </authorList>
    </citation>
    <scope>NUCLEOTIDE SEQUENCE [LARGE SCALE GENOMIC DNA]</scope>
    <source>
        <strain evidence="3">294779</strain>
    </source>
</reference>
<evidence type="ECO:0000256" key="1">
    <source>
        <dbReference type="SAM" id="SignalP"/>
    </source>
</evidence>